<keyword evidence="6" id="KW-1185">Reference proteome</keyword>
<dbReference type="InterPro" id="IPR028082">
    <property type="entry name" value="Peripla_BP_I"/>
</dbReference>
<dbReference type="EMBL" id="BAABKB010000010">
    <property type="protein sequence ID" value="GAA5012420.1"/>
    <property type="molecule type" value="Genomic_DNA"/>
</dbReference>
<comment type="caution">
    <text evidence="5">The sequence shown here is derived from an EMBL/GenBank/DDBJ whole genome shotgun (WGS) entry which is preliminary data.</text>
</comment>
<sequence length="417" mass="43781">MSRPIRTMTVAVAALLLATACNSAAGGGSSDKAGGSVRGVTADSVKVGGIVSMTTATGYSKKDTDLGAKARFDRANAEGGVNGRTIDYLGAEDDGQDPAKNLAAARKLVQQDKVFAVAPMSSTTFSGADFLQKEKVPTFGWGTLPSFCGPTYIYGFGGCMVPMPGGTISQTWPEGLKQVTGGARGKSVAILANDSDAGTFAIRTYRQSFASAGYKVTFAKSSVPAGAVPSDWSAYTKEILRSDGGKAPDAVVSVMQTPYNIGLFTALKRTGYDGVLTDPTDYDPSLLAKSATKQALDGVHILLSFQPFEQDTPAMARFKEDIRKAAGKDVPLNMHMMTGYMSADLFLAIAEKAGKNLTVASFQKAANSFSDTGTMVGDRAEPRGRKESFGCGALVQLKDGRYVVSAPFKCYAPIPFK</sequence>
<dbReference type="PANTHER" id="PTHR47235">
    <property type="entry name" value="BLR6548 PROTEIN"/>
    <property type="match status" value="1"/>
</dbReference>
<dbReference type="Proteomes" id="UP001501759">
    <property type="component" value="Unassembled WGS sequence"/>
</dbReference>
<feature type="domain" description="Leucine-binding protein" evidence="4">
    <location>
        <begin position="44"/>
        <end position="400"/>
    </location>
</feature>
<evidence type="ECO:0000256" key="2">
    <source>
        <dbReference type="ARBA" id="ARBA00022729"/>
    </source>
</evidence>
<protein>
    <recommendedName>
        <fullName evidence="4">Leucine-binding protein domain-containing protein</fullName>
    </recommendedName>
</protein>
<keyword evidence="2 3" id="KW-0732">Signal</keyword>
<evidence type="ECO:0000256" key="3">
    <source>
        <dbReference type="SAM" id="SignalP"/>
    </source>
</evidence>
<dbReference type="RefSeq" id="WP_345649021.1">
    <property type="nucleotide sequence ID" value="NZ_BAABKB010000010.1"/>
</dbReference>
<organism evidence="5 6">
    <name type="scientific">Streptomyces siamensis</name>
    <dbReference type="NCBI Taxonomy" id="1274986"/>
    <lineage>
        <taxon>Bacteria</taxon>
        <taxon>Bacillati</taxon>
        <taxon>Actinomycetota</taxon>
        <taxon>Actinomycetes</taxon>
        <taxon>Kitasatosporales</taxon>
        <taxon>Streptomycetaceae</taxon>
        <taxon>Streptomyces</taxon>
    </lineage>
</organism>
<feature type="signal peptide" evidence="3">
    <location>
        <begin position="1"/>
        <end position="24"/>
    </location>
</feature>
<dbReference type="Pfam" id="PF13458">
    <property type="entry name" value="Peripla_BP_6"/>
    <property type="match status" value="1"/>
</dbReference>
<evidence type="ECO:0000313" key="5">
    <source>
        <dbReference type="EMBL" id="GAA5012420.1"/>
    </source>
</evidence>
<reference evidence="6" key="1">
    <citation type="journal article" date="2019" name="Int. J. Syst. Evol. Microbiol.">
        <title>The Global Catalogue of Microorganisms (GCM) 10K type strain sequencing project: providing services to taxonomists for standard genome sequencing and annotation.</title>
        <authorList>
            <consortium name="The Broad Institute Genomics Platform"/>
            <consortium name="The Broad Institute Genome Sequencing Center for Infectious Disease"/>
            <person name="Wu L."/>
            <person name="Ma J."/>
        </authorList>
    </citation>
    <scope>NUCLEOTIDE SEQUENCE [LARGE SCALE GENOMIC DNA]</scope>
    <source>
        <strain evidence="6">JCM 18409</strain>
    </source>
</reference>
<dbReference type="SUPFAM" id="SSF53822">
    <property type="entry name" value="Periplasmic binding protein-like I"/>
    <property type="match status" value="1"/>
</dbReference>
<feature type="chain" id="PRO_5046535518" description="Leucine-binding protein domain-containing protein" evidence="3">
    <location>
        <begin position="25"/>
        <end position="417"/>
    </location>
</feature>
<evidence type="ECO:0000313" key="6">
    <source>
        <dbReference type="Proteomes" id="UP001501759"/>
    </source>
</evidence>
<proteinExistence type="inferred from homology"/>
<comment type="similarity">
    <text evidence="1">Belongs to the leucine-binding protein family.</text>
</comment>
<evidence type="ECO:0000256" key="1">
    <source>
        <dbReference type="ARBA" id="ARBA00010062"/>
    </source>
</evidence>
<evidence type="ECO:0000259" key="4">
    <source>
        <dbReference type="Pfam" id="PF13458"/>
    </source>
</evidence>
<dbReference type="Gene3D" id="3.40.50.2300">
    <property type="match status" value="2"/>
</dbReference>
<gene>
    <name evidence="5" type="ORF">GCM10023335_34380</name>
</gene>
<dbReference type="InterPro" id="IPR028081">
    <property type="entry name" value="Leu-bd"/>
</dbReference>
<dbReference type="PROSITE" id="PS51257">
    <property type="entry name" value="PROKAR_LIPOPROTEIN"/>
    <property type="match status" value="1"/>
</dbReference>
<dbReference type="PANTHER" id="PTHR47235:SF1">
    <property type="entry name" value="BLR6548 PROTEIN"/>
    <property type="match status" value="1"/>
</dbReference>
<accession>A0ABP9IYF0</accession>
<name>A0ABP9IYF0_9ACTN</name>